<organism evidence="1 2">
    <name type="scientific">Irpex rosettiformis</name>
    <dbReference type="NCBI Taxonomy" id="378272"/>
    <lineage>
        <taxon>Eukaryota</taxon>
        <taxon>Fungi</taxon>
        <taxon>Dikarya</taxon>
        <taxon>Basidiomycota</taxon>
        <taxon>Agaricomycotina</taxon>
        <taxon>Agaricomycetes</taxon>
        <taxon>Polyporales</taxon>
        <taxon>Irpicaceae</taxon>
        <taxon>Irpex</taxon>
    </lineage>
</organism>
<sequence>MSAPHIPSGSHHHLWTLADDAFAAIMSGSWVAMFLCGICVAQAYYYFHEYPEDGLWTKVAAWMVTLMNTINAVLVCGVNYFYLVKTAREQDIHAKARVTWTLPAAIGTHMIISVVVFMYYIVVCYYLLARKKCSAQKVVMIVLILAPIMAHVGLGIASVGKICETKSLFDVPSFRKSIIIPMLSTQVAAEIAISSALCFALPKPTHQACVSSIKVVLNHLVLNLILYRRTRNVTRSIILYIISRGFITAAAALVELLMLVLAPKDLWFISIEFIIPGLYANSFFSALNTRRRIRRHLANNSDVTPPMAIPLGFYRPPTDIYMDERNMTGDDNSTLPRDGIQVEVYTIQKRDEPSEKV</sequence>
<comment type="caution">
    <text evidence="1">The sequence shown here is derived from an EMBL/GenBank/DDBJ whole genome shotgun (WGS) entry which is preliminary data.</text>
</comment>
<proteinExistence type="predicted"/>
<reference evidence="1" key="1">
    <citation type="journal article" date="2021" name="Environ. Microbiol.">
        <title>Gene family expansions and transcriptome signatures uncover fungal adaptations to wood decay.</title>
        <authorList>
            <person name="Hage H."/>
            <person name="Miyauchi S."/>
            <person name="Viragh M."/>
            <person name="Drula E."/>
            <person name="Min B."/>
            <person name="Chaduli D."/>
            <person name="Navarro D."/>
            <person name="Favel A."/>
            <person name="Norest M."/>
            <person name="Lesage-Meessen L."/>
            <person name="Balint B."/>
            <person name="Merenyi Z."/>
            <person name="de Eugenio L."/>
            <person name="Morin E."/>
            <person name="Martinez A.T."/>
            <person name="Baldrian P."/>
            <person name="Stursova M."/>
            <person name="Martinez M.J."/>
            <person name="Novotny C."/>
            <person name="Magnuson J.K."/>
            <person name="Spatafora J.W."/>
            <person name="Maurice S."/>
            <person name="Pangilinan J."/>
            <person name="Andreopoulos W."/>
            <person name="LaButti K."/>
            <person name="Hundley H."/>
            <person name="Na H."/>
            <person name="Kuo A."/>
            <person name="Barry K."/>
            <person name="Lipzen A."/>
            <person name="Henrissat B."/>
            <person name="Riley R."/>
            <person name="Ahrendt S."/>
            <person name="Nagy L.G."/>
            <person name="Grigoriev I.V."/>
            <person name="Martin F."/>
            <person name="Rosso M.N."/>
        </authorList>
    </citation>
    <scope>NUCLEOTIDE SEQUENCE</scope>
    <source>
        <strain evidence="1">CBS 384.51</strain>
    </source>
</reference>
<dbReference type="Proteomes" id="UP001055072">
    <property type="component" value="Unassembled WGS sequence"/>
</dbReference>
<evidence type="ECO:0000313" key="1">
    <source>
        <dbReference type="EMBL" id="KAI0086491.1"/>
    </source>
</evidence>
<keyword evidence="2" id="KW-1185">Reference proteome</keyword>
<gene>
    <name evidence="1" type="ORF">BDY19DRAFT_346337</name>
</gene>
<accession>A0ACB8TWZ4</accession>
<evidence type="ECO:0000313" key="2">
    <source>
        <dbReference type="Proteomes" id="UP001055072"/>
    </source>
</evidence>
<protein>
    <submittedName>
        <fullName evidence="1">Uncharacterized protein</fullName>
    </submittedName>
</protein>
<name>A0ACB8TWZ4_9APHY</name>
<dbReference type="EMBL" id="MU274923">
    <property type="protein sequence ID" value="KAI0086491.1"/>
    <property type="molecule type" value="Genomic_DNA"/>
</dbReference>